<protein>
    <submittedName>
        <fullName evidence="2">Uncharacterized protein</fullName>
    </submittedName>
</protein>
<dbReference type="EMBL" id="CP031036">
    <property type="protein sequence ID" value="QDZ20177.1"/>
    <property type="molecule type" value="Genomic_DNA"/>
</dbReference>
<feature type="region of interest" description="Disordered" evidence="1">
    <location>
        <begin position="93"/>
        <end position="122"/>
    </location>
</feature>
<sequence>MHLPGSQFFLTGLLKSTLKVALRRGVDVEENVTAGVEVNPTAFSLRVSDLHLYRESTRESILGWSKLELGASLWPPSVYASINDSFVDLTTQGLGGDEGGGEGSATGSPPPEGDESPAAEREAKEEGDPLFLLLWKCTNPGFLLGLRIISHPLLALLSIHVRRLSARISKDGEADQVVRVGRFVIPPHMRFVGKSLRKRFLGSELSYRSNKACWSKVVSKIVSRRKPGPVERLVRDVMNFVALSLLAFTFYSSFYNSEVALFVFEALGLPSDRAIALSKVLLATASSSAFVSSLFPNMKVRKAHRRCFEMRLELQSSNEGLKAGFRIPNFVFLMDQNDMRGMVSLRNCSARVVVQRAENGAMALQTLVEFLHAQMTVHGGGGAGNIIVDNLVCTARGTLNSDGEKEMNVDCSLPSVLLHSQKKERDFHQRPQREGKIGVELQQPKSKLYATIKPGFIFVGTAALAKLLHFTRSTKTRAPATGDDVRSQGQLSLPPSPEAKPKKVLNLDFIKFEVHVGSTGRREDIYFGLGVTLHLQYYSEASIRYLGIDRSWFALKSLRELSESYIVRRTSLYYQKRLDSKEGGLEVSPFSILLSLEEALEIGRLFDEEWRAKPKGDGAVGRGADQTTRPPALEGMRVGKTLLRPLESKDPLVSPGDGDTVALRCRVVDKIVHTFFAIDLKTHEAMVSHLAPNLLQCNSVCSLFKVHRIRGSKFFRLGLCGYDGWENYFVALGKKGKVTISRFGSVFGLDRTGKIFCKKERLPLSLSKRGIFFFHKGTPGQVELVGVGSAPAAPVPVFEMQCQQVQLHLLSRKDETVLDEKAFPLVTDGLDHELCRIVLSLSTSVLGSRCVSQMEVNLALAVLLRDSEDPSEPMLTACQVSRVVVCSSAAIAGHQADNQGVPESLFGVYLWSPMDIEINECAIECLAIILQGLQGATVGKFHVRHLRKLQSTLCVTGYSRKKRTTPKARKPAKAPVSGTQISVYHVAQINFKVVSTQTNPKCQLLVGRLVQASARTGASVGLDDTRVAIHRFDIDTHHPDAESVVCLRRRGLPNNPLRQNATQGEAAQINVHLRLESAPANNNSEEGLSLFLYLSPVSIVVHEPIVQQLMTLFPTYNKKEVEAARKIQKAWKGNKQRERGESGAKTKSSWGERPESESERLRAGSGGRKDPRKRKWFWGRRDQGKLDRSSAAATKIQKWWRKKKDGEVQEKKRRASGWMDGNRKIKVIDVLLPDIEATFKLSRSSDNMTATLAQAVEVNSVLSDFETILNVLGAPEIGTVHLFQKRILLSDIEMSGKDIAKTVSQQLTQSVLLAIARESVDFKVPWVDTAVDQYLEAVGNRRGTTEPGEKQDRKRGGNWITRPWRLFVDPLVFVCRATAASVKHAGWTIIISTASDMTDSAVKGAETNGLKGVYSAVTLSSLRMLTTPPKQAMFRLWASRNALTSDLTATFRLSEAVGMNDTYLEAYLQGIVDHVFQLKNCQVSIEDNLLSIRNLPILESEREELLDYVEFIMASEGLIEGDELSTKKSMHITGLDSSSFSAKLRHLSQKRKDPRRQLLMIVSSFVQNVAIVLASGSLARALPFHKLVRRRCGNKWVRRGLGTAIVFGYRRLSWVIPTSFAKKVCHTYLLSLAFSKEEEEEGGEERQAIDGRRREQASQQ</sequence>
<reference evidence="2 3" key="1">
    <citation type="submission" date="2018-07" db="EMBL/GenBank/DDBJ databases">
        <title>The complete nuclear genome of the prasinophyte Chloropicon primus (CCMP1205).</title>
        <authorList>
            <person name="Pombert J.-F."/>
            <person name="Otis C."/>
            <person name="Turmel M."/>
            <person name="Lemieux C."/>
        </authorList>
    </citation>
    <scope>NUCLEOTIDE SEQUENCE [LARGE SCALE GENOMIC DNA]</scope>
    <source>
        <strain evidence="2 3">CCMP1205</strain>
    </source>
</reference>
<evidence type="ECO:0000313" key="2">
    <source>
        <dbReference type="EMBL" id="QDZ20177.1"/>
    </source>
</evidence>
<dbReference type="Proteomes" id="UP000316726">
    <property type="component" value="Chromosome 3"/>
</dbReference>
<feature type="compositionally biased region" description="Basic and acidic residues" evidence="1">
    <location>
        <begin position="1644"/>
        <end position="1660"/>
    </location>
</feature>
<feature type="region of interest" description="Disordered" evidence="1">
    <location>
        <begin position="477"/>
        <end position="498"/>
    </location>
</feature>
<feature type="region of interest" description="Disordered" evidence="1">
    <location>
        <begin position="1636"/>
        <end position="1660"/>
    </location>
</feature>
<accession>A0A5B8MIA6</accession>
<dbReference type="InterPro" id="IPR000048">
    <property type="entry name" value="IQ_motif_EF-hand-BS"/>
</dbReference>
<name>A0A5B8MIA6_9CHLO</name>
<evidence type="ECO:0000256" key="1">
    <source>
        <dbReference type="SAM" id="MobiDB-lite"/>
    </source>
</evidence>
<feature type="compositionally biased region" description="Basic and acidic residues" evidence="1">
    <location>
        <begin position="1135"/>
        <end position="1162"/>
    </location>
</feature>
<evidence type="ECO:0000313" key="3">
    <source>
        <dbReference type="Proteomes" id="UP000316726"/>
    </source>
</evidence>
<keyword evidence="3" id="KW-1185">Reference proteome</keyword>
<proteinExistence type="predicted"/>
<organism evidence="2 3">
    <name type="scientific">Chloropicon primus</name>
    <dbReference type="NCBI Taxonomy" id="1764295"/>
    <lineage>
        <taxon>Eukaryota</taxon>
        <taxon>Viridiplantae</taxon>
        <taxon>Chlorophyta</taxon>
        <taxon>Chloropicophyceae</taxon>
        <taxon>Chloropicales</taxon>
        <taxon>Chloropicaceae</taxon>
        <taxon>Chloropicon</taxon>
    </lineage>
</organism>
<dbReference type="OrthoDB" id="428159at2759"/>
<gene>
    <name evidence="2" type="ORF">A3770_03p26950</name>
</gene>
<feature type="compositionally biased region" description="Gly residues" evidence="1">
    <location>
        <begin position="93"/>
        <end position="104"/>
    </location>
</feature>
<feature type="region of interest" description="Disordered" evidence="1">
    <location>
        <begin position="1129"/>
        <end position="1177"/>
    </location>
</feature>
<dbReference type="Pfam" id="PF00612">
    <property type="entry name" value="IQ"/>
    <property type="match status" value="1"/>
</dbReference>